<dbReference type="PANTHER" id="PTHR14187:SF5">
    <property type="entry name" value="HEAT SHOCK 70 KDA PROTEIN 12A"/>
    <property type="match status" value="1"/>
</dbReference>
<reference evidence="1" key="1">
    <citation type="submission" date="2021-06" db="EMBL/GenBank/DDBJ databases">
        <authorList>
            <person name="Kallberg Y."/>
            <person name="Tangrot J."/>
            <person name="Rosling A."/>
        </authorList>
    </citation>
    <scope>NUCLEOTIDE SEQUENCE</scope>
    <source>
        <strain evidence="1">87-6 pot B 2015</strain>
    </source>
</reference>
<protein>
    <submittedName>
        <fullName evidence="1">14421_t:CDS:1</fullName>
    </submittedName>
</protein>
<keyword evidence="2" id="KW-1185">Reference proteome</keyword>
<dbReference type="Gene3D" id="3.90.640.10">
    <property type="entry name" value="Actin, Chain A, domain 4"/>
    <property type="match status" value="1"/>
</dbReference>
<organism evidence="1 2">
    <name type="scientific">Funneliformis mosseae</name>
    <name type="common">Endomycorrhizal fungus</name>
    <name type="synonym">Glomus mosseae</name>
    <dbReference type="NCBI Taxonomy" id="27381"/>
    <lineage>
        <taxon>Eukaryota</taxon>
        <taxon>Fungi</taxon>
        <taxon>Fungi incertae sedis</taxon>
        <taxon>Mucoromycota</taxon>
        <taxon>Glomeromycotina</taxon>
        <taxon>Glomeromycetes</taxon>
        <taxon>Glomerales</taxon>
        <taxon>Glomeraceae</taxon>
        <taxon>Funneliformis</taxon>
    </lineage>
</organism>
<sequence length="756" mass="87460">MDNTIPTKLILFKNDENTFKELIKDFYEKIINTVSFDNFENSSIEWIKITLVQNDLNVETFLEFMQNHEESETWFSSLIGFFYQHGIGCNVNEDVALKMYSLAIKQVEIVNNTIAKYLLSLFYYKDIILSKGNSGNSIGLTMIKPKVIISQFKNFKDIHKLNANVIEHDDERKSYSKLEENLNFDNNNPETCNNEEEEENLDFGTTYSGFSYCHVASDNKEIVTNDQWPDNAGQFKTNTVLQYDKYFDKVEKWGKPALSKRSRRGEHKSETRPVELFKLHLGNLDEKLRPKLPIKYKKAITDYLEEIGKLIRNTLKIHWDDVDLFKNVLLVLSVPAEYSEKEKAILRKCAYNAKLIDDKNTQFLQFTTEPEAAAVYCMESCLREYDTTGIGTTFMIVDCGGGTVDLTTRKLVGEKKVGEVTERAGDYCGSTFIDQEFLKFLGNLLGDSAINQLKGNNYKQLQYMVQKFCRHAKLPFTGEDKNFHYELDILDTARELQQYVTGSFKNSMDKNEWIIDINYDDIKSMFDPIVDRIINLITVQLQNCRSECSTMFLVGGFSQSAYLQSCIKLKFKDRVKTISVPTHPIAAIVRGATLYGLGFYDKINNLENGDNVRCILTTRVLKFTYGIEIYENWKSTDPKERKNFRGDILKFHRIAKRGEEIEIDKEIIVRNFCRIDLLQKIVVFSIYYTREYDAEYCDEPGMELLGKLKINFPNSEFNRNVSFGLSFGSMEITATAKNEKNGQNYLATFEIEKEND</sequence>
<comment type="caution">
    <text evidence="1">The sequence shown here is derived from an EMBL/GenBank/DDBJ whole genome shotgun (WGS) entry which is preliminary data.</text>
</comment>
<dbReference type="EMBL" id="CAJVPP010000459">
    <property type="protein sequence ID" value="CAG8484997.1"/>
    <property type="molecule type" value="Genomic_DNA"/>
</dbReference>
<dbReference type="AlphaFoldDB" id="A0A9N8WJS1"/>
<dbReference type="InterPro" id="IPR043129">
    <property type="entry name" value="ATPase_NBD"/>
</dbReference>
<dbReference type="Gene3D" id="3.30.420.40">
    <property type="match status" value="2"/>
</dbReference>
<name>A0A9N8WJS1_FUNMO</name>
<accession>A0A9N8WJS1</accession>
<proteinExistence type="predicted"/>
<evidence type="ECO:0000313" key="2">
    <source>
        <dbReference type="Proteomes" id="UP000789375"/>
    </source>
</evidence>
<dbReference type="SUPFAM" id="SSF53067">
    <property type="entry name" value="Actin-like ATPase domain"/>
    <property type="match status" value="2"/>
</dbReference>
<evidence type="ECO:0000313" key="1">
    <source>
        <dbReference type="EMBL" id="CAG8484997.1"/>
    </source>
</evidence>
<dbReference type="PANTHER" id="PTHR14187">
    <property type="entry name" value="ALPHA KINASE/ELONGATION FACTOR 2 KINASE"/>
    <property type="match status" value="1"/>
</dbReference>
<dbReference type="Proteomes" id="UP000789375">
    <property type="component" value="Unassembled WGS sequence"/>
</dbReference>
<gene>
    <name evidence="1" type="ORF">FMOSSE_LOCUS3223</name>
</gene>